<protein>
    <submittedName>
        <fullName evidence="2">Uncharacterized protein LOC106807747</fullName>
    </submittedName>
</protein>
<proteinExistence type="predicted"/>
<dbReference type="RefSeq" id="XP_014665684.1">
    <property type="nucleotide sequence ID" value="XM_014810198.1"/>
</dbReference>
<sequence length="145" mass="16071">METVGPCMRRHYVDSSFVPFQGSMRRSLQRMSALLVLCLLMQEFHLSMQWQLMSANIKPETRRRRHADSNLNEVLGASALALASPAREKRSVAGIARLTTFFRTVAPLAKFIAPGVKASAYIVEIGLFAIHFVRLVSARGGAVPN</sequence>
<reference evidence="2" key="1">
    <citation type="submission" date="2025-08" db="UniProtKB">
        <authorList>
            <consortium name="RefSeq"/>
        </authorList>
    </citation>
    <scope>IDENTIFICATION</scope>
</reference>
<evidence type="ECO:0000313" key="2">
    <source>
        <dbReference type="RefSeq" id="XP_014665684.1"/>
    </source>
</evidence>
<accession>A0ABM1E0G3</accession>
<dbReference type="GeneID" id="106807747"/>
<keyword evidence="1" id="KW-1185">Reference proteome</keyword>
<gene>
    <name evidence="2" type="primary">LOC106807747</name>
</gene>
<evidence type="ECO:0000313" key="1">
    <source>
        <dbReference type="Proteomes" id="UP000695022"/>
    </source>
</evidence>
<organism evidence="1 2">
    <name type="scientific">Priapulus caudatus</name>
    <name type="common">Priapulid worm</name>
    <dbReference type="NCBI Taxonomy" id="37621"/>
    <lineage>
        <taxon>Eukaryota</taxon>
        <taxon>Metazoa</taxon>
        <taxon>Ecdysozoa</taxon>
        <taxon>Scalidophora</taxon>
        <taxon>Priapulida</taxon>
        <taxon>Priapulimorpha</taxon>
        <taxon>Priapulimorphida</taxon>
        <taxon>Priapulidae</taxon>
        <taxon>Priapulus</taxon>
    </lineage>
</organism>
<dbReference type="Proteomes" id="UP000695022">
    <property type="component" value="Unplaced"/>
</dbReference>
<name>A0ABM1E0G3_PRICU</name>